<dbReference type="CDD" id="cd03225">
    <property type="entry name" value="ABC_cobalt_CbiO_domain1"/>
    <property type="match status" value="2"/>
</dbReference>
<protein>
    <submittedName>
        <fullName evidence="7">ABC transporter ATP-binding protein</fullName>
    </submittedName>
</protein>
<dbReference type="KEGG" id="kfv:AS188_15465"/>
<dbReference type="InterPro" id="IPR017871">
    <property type="entry name" value="ABC_transporter-like_CS"/>
</dbReference>
<dbReference type="PANTHER" id="PTHR43553">
    <property type="entry name" value="HEAVY METAL TRANSPORTER"/>
    <property type="match status" value="1"/>
</dbReference>
<dbReference type="PANTHER" id="PTHR43553:SF24">
    <property type="entry name" value="ENERGY-COUPLING FACTOR TRANSPORTER ATP-BINDING PROTEIN ECFA1"/>
    <property type="match status" value="1"/>
</dbReference>
<sequence>MTATAAASARARPAARGARVEARGFGWHHPGRAEPSLHGIDLVLEPGERVLLLGPSGAGKSTLLHALAGVLHDDDGQTRLGELLVDGTDPEHARGRAGLVQQDPESGVVLSRVGDDTAFGLENLAVPREQIWPRVREALDRVGLDLPLDHPTAALSGGQKQRLALAGAVATDPGLLLLDEPTANLDPDGVRQVREAVLACLERSGATLVVVEHRTAVWADAVDRVVVLGRDGGISHDGPPAEVFGAAGDELRAAGVWVPGWVPPTRPAPRPAPGAPEPEPLLTGEDLAVSRTRPTRRQLRARRRAARTGRPVDDAAAGRDLPTAAAGVDAVLRRGRVLALTGPNGAGKSTTALTLAGLLPPVRGRVEAAPGLARGAGPDPFAWRGRELVARIGTVFQEPEHQFLRPTVREELEHGPRLAGADPQERRRLADGLLARLRLAHVAEANPFTLSGGEQRRLSVATVLATAPDVLVLDEPTFGQDALTWAELVELLLELVEAGTSVLAVTHDAEFVRAIGAEALDLARPAAGARR</sequence>
<dbReference type="GO" id="GO:0042626">
    <property type="term" value="F:ATPase-coupled transmembrane transporter activity"/>
    <property type="evidence" value="ECO:0007669"/>
    <property type="project" value="TreeGrafter"/>
</dbReference>
<organism evidence="7 9">
    <name type="scientific">Kocuria flava</name>
    <dbReference type="NCBI Taxonomy" id="446860"/>
    <lineage>
        <taxon>Bacteria</taxon>
        <taxon>Bacillati</taxon>
        <taxon>Actinomycetota</taxon>
        <taxon>Actinomycetes</taxon>
        <taxon>Micrococcales</taxon>
        <taxon>Micrococcaceae</taxon>
        <taxon>Kocuria</taxon>
    </lineage>
</organism>
<evidence type="ECO:0000256" key="3">
    <source>
        <dbReference type="ARBA" id="ARBA00022741"/>
    </source>
</evidence>
<feature type="compositionally biased region" description="Pro residues" evidence="5">
    <location>
        <begin position="264"/>
        <end position="279"/>
    </location>
</feature>
<evidence type="ECO:0000313" key="7">
    <source>
        <dbReference type="EMBL" id="ALU40909.1"/>
    </source>
</evidence>
<dbReference type="GO" id="GO:0005524">
    <property type="term" value="F:ATP binding"/>
    <property type="evidence" value="ECO:0007669"/>
    <property type="project" value="UniProtKB-KW"/>
</dbReference>
<dbReference type="EMBL" id="BJZR01000015">
    <property type="protein sequence ID" value="GEO91591.1"/>
    <property type="molecule type" value="Genomic_DNA"/>
</dbReference>
<dbReference type="GO" id="GO:0016887">
    <property type="term" value="F:ATP hydrolysis activity"/>
    <property type="evidence" value="ECO:0007669"/>
    <property type="project" value="InterPro"/>
</dbReference>
<keyword evidence="4 7" id="KW-0067">ATP-binding</keyword>
<reference evidence="7 9" key="1">
    <citation type="submission" date="2015-11" db="EMBL/GenBank/DDBJ databases">
        <title>Complete Genome Sequence of Kocuria flava strain HO-9041.</title>
        <authorList>
            <person name="Zhou M."/>
            <person name="Dai J."/>
        </authorList>
    </citation>
    <scope>NUCLEOTIDE SEQUENCE [LARGE SCALE GENOMIC DNA]</scope>
    <source>
        <strain evidence="7 9">HO-9041</strain>
    </source>
</reference>
<dbReference type="InterPro" id="IPR015856">
    <property type="entry name" value="ABC_transpr_CbiO/EcfA_su"/>
</dbReference>
<name>A0A0U2P1Y1_9MICC</name>
<dbReference type="InterPro" id="IPR027417">
    <property type="entry name" value="P-loop_NTPase"/>
</dbReference>
<evidence type="ECO:0000313" key="8">
    <source>
        <dbReference type="EMBL" id="GEO91591.1"/>
    </source>
</evidence>
<evidence type="ECO:0000259" key="6">
    <source>
        <dbReference type="PROSITE" id="PS50893"/>
    </source>
</evidence>
<evidence type="ECO:0000256" key="2">
    <source>
        <dbReference type="ARBA" id="ARBA00022448"/>
    </source>
</evidence>
<keyword evidence="2" id="KW-0813">Transport</keyword>
<dbReference type="Pfam" id="PF00005">
    <property type="entry name" value="ABC_tran"/>
    <property type="match status" value="2"/>
</dbReference>
<dbReference type="RefSeq" id="WP_058859584.1">
    <property type="nucleotide sequence ID" value="NZ_BJZR01000015.1"/>
</dbReference>
<evidence type="ECO:0000256" key="5">
    <source>
        <dbReference type="SAM" id="MobiDB-lite"/>
    </source>
</evidence>
<dbReference type="SMART" id="SM00382">
    <property type="entry name" value="AAA"/>
    <property type="match status" value="2"/>
</dbReference>
<keyword evidence="10" id="KW-1185">Reference proteome</keyword>
<evidence type="ECO:0000313" key="10">
    <source>
        <dbReference type="Proteomes" id="UP000321155"/>
    </source>
</evidence>
<dbReference type="STRING" id="446860.AS188_15465"/>
<dbReference type="OrthoDB" id="501320at2"/>
<dbReference type="EMBL" id="CP013254">
    <property type="protein sequence ID" value="ALU40909.1"/>
    <property type="molecule type" value="Genomic_DNA"/>
</dbReference>
<evidence type="ECO:0000256" key="4">
    <source>
        <dbReference type="ARBA" id="ARBA00022840"/>
    </source>
</evidence>
<feature type="region of interest" description="Disordered" evidence="5">
    <location>
        <begin position="264"/>
        <end position="318"/>
    </location>
</feature>
<dbReference type="SUPFAM" id="SSF52540">
    <property type="entry name" value="P-loop containing nucleoside triphosphate hydrolases"/>
    <property type="match status" value="2"/>
</dbReference>
<dbReference type="InterPro" id="IPR003593">
    <property type="entry name" value="AAA+_ATPase"/>
</dbReference>
<gene>
    <name evidence="7" type="ORF">AS188_15465</name>
    <name evidence="8" type="ORF">KFL01_08970</name>
</gene>
<keyword evidence="3" id="KW-0547">Nucleotide-binding</keyword>
<dbReference type="GO" id="GO:0043190">
    <property type="term" value="C:ATP-binding cassette (ABC) transporter complex"/>
    <property type="evidence" value="ECO:0007669"/>
    <property type="project" value="TreeGrafter"/>
</dbReference>
<feature type="domain" description="ABC transporter" evidence="6">
    <location>
        <begin position="20"/>
        <end position="256"/>
    </location>
</feature>
<reference evidence="8 10" key="2">
    <citation type="submission" date="2019-07" db="EMBL/GenBank/DDBJ databases">
        <title>Whole genome shotgun sequence of Kocuria flava NBRC 107626.</title>
        <authorList>
            <person name="Hosoyama A."/>
            <person name="Uohara A."/>
            <person name="Ohji S."/>
            <person name="Ichikawa N."/>
        </authorList>
    </citation>
    <scope>NUCLEOTIDE SEQUENCE [LARGE SCALE GENOMIC DNA]</scope>
    <source>
        <strain evidence="8 10">NBRC 107626</strain>
    </source>
</reference>
<comment type="similarity">
    <text evidence="1">Belongs to the ABC transporter superfamily.</text>
</comment>
<accession>A0A0U2P1Y1</accession>
<dbReference type="PROSITE" id="PS00211">
    <property type="entry name" value="ABC_TRANSPORTER_1"/>
    <property type="match status" value="2"/>
</dbReference>
<dbReference type="AlphaFoldDB" id="A0A0U2P1Y1"/>
<dbReference type="Proteomes" id="UP000057181">
    <property type="component" value="Chromosome"/>
</dbReference>
<dbReference type="Proteomes" id="UP000321155">
    <property type="component" value="Unassembled WGS sequence"/>
</dbReference>
<dbReference type="InterPro" id="IPR050095">
    <property type="entry name" value="ECF_ABC_transporter_ATP-bd"/>
</dbReference>
<proteinExistence type="inferred from homology"/>
<dbReference type="PROSITE" id="PS50893">
    <property type="entry name" value="ABC_TRANSPORTER_2"/>
    <property type="match status" value="2"/>
</dbReference>
<dbReference type="InterPro" id="IPR003439">
    <property type="entry name" value="ABC_transporter-like_ATP-bd"/>
</dbReference>
<evidence type="ECO:0000256" key="1">
    <source>
        <dbReference type="ARBA" id="ARBA00005417"/>
    </source>
</evidence>
<feature type="domain" description="ABC transporter" evidence="6">
    <location>
        <begin position="310"/>
        <end position="530"/>
    </location>
</feature>
<dbReference type="Gene3D" id="3.40.50.300">
    <property type="entry name" value="P-loop containing nucleotide triphosphate hydrolases"/>
    <property type="match status" value="2"/>
</dbReference>
<feature type="compositionally biased region" description="Basic residues" evidence="5">
    <location>
        <begin position="293"/>
        <end position="307"/>
    </location>
</feature>
<evidence type="ECO:0000313" key="9">
    <source>
        <dbReference type="Proteomes" id="UP000057181"/>
    </source>
</evidence>